<keyword evidence="1" id="KW-0539">Nucleus</keyword>
<dbReference type="PANTHER" id="PTHR46802">
    <property type="entry name" value="TYROSINE-PROTEIN KINASE BAZ1B"/>
    <property type="match status" value="1"/>
</dbReference>
<proteinExistence type="predicted"/>
<dbReference type="GO" id="GO:0140801">
    <property type="term" value="F:histone H2AXY142 kinase activity"/>
    <property type="evidence" value="ECO:0007669"/>
    <property type="project" value="InterPro"/>
</dbReference>
<protein>
    <recommendedName>
        <fullName evidence="2">WAC domain-containing protein</fullName>
    </recommendedName>
</protein>
<accession>A0A8D0H0Q2</accession>
<dbReference type="Ensembl" id="ENSSPUT00000015283.1">
    <property type="protein sequence ID" value="ENSSPUP00000014323.1"/>
    <property type="gene ID" value="ENSSPUG00000011044.1"/>
</dbReference>
<evidence type="ECO:0000313" key="3">
    <source>
        <dbReference type="Ensembl" id="ENSSPUP00000014323.1"/>
    </source>
</evidence>
<name>A0A8D0H0Q2_SPHPU</name>
<dbReference type="PROSITE" id="PS51136">
    <property type="entry name" value="WAC"/>
    <property type="match status" value="1"/>
</dbReference>
<sequence length="278" mass="30953">MAPLLGRKPFPLVKPLPPGEPGERFVIAHTQEAFRTREEYEARLEKYSERIWTCKSTGSSQLTHKEAWEEEQEVAELLKEEFPVWYEKRVLEMVHHNTISLEKLVDTAWLEIMTKYAVGEECDFEVGKEKMLQVKVMKIHPLEKVDEEAPEKKTDGALIFCLTHIRYNIQRLGPLGVSPWAPAEGRHQRVSAVGWGRLLSRGAWGSFNRTDTVSDTMLPAAPGGADLPGLSICRTSEGARCAAAAGMLCRCHCCDCPLKTDGATTTWTVGGGAGETKD</sequence>
<dbReference type="GeneTree" id="ENSGT00940000156831"/>
<feature type="domain" description="WAC" evidence="2">
    <location>
        <begin position="22"/>
        <end position="128"/>
    </location>
</feature>
<comment type="subcellular location">
    <subcellularLocation>
        <location evidence="1">Nucleus</location>
    </subcellularLocation>
</comment>
<dbReference type="GO" id="GO:0042393">
    <property type="term" value="F:histone binding"/>
    <property type="evidence" value="ECO:0007669"/>
    <property type="project" value="TreeGrafter"/>
</dbReference>
<dbReference type="Pfam" id="PF10537">
    <property type="entry name" value="WAC_Acf1_DNA_bd"/>
    <property type="match status" value="1"/>
</dbReference>
<dbReference type="InterPro" id="IPR013136">
    <property type="entry name" value="WSTF_Acf1_Cbp146"/>
</dbReference>
<dbReference type="Proteomes" id="UP000694392">
    <property type="component" value="Unplaced"/>
</dbReference>
<reference evidence="3" key="2">
    <citation type="submission" date="2025-09" db="UniProtKB">
        <authorList>
            <consortium name="Ensembl"/>
        </authorList>
    </citation>
    <scope>IDENTIFICATION</scope>
</reference>
<keyword evidence="4" id="KW-1185">Reference proteome</keyword>
<dbReference type="GO" id="GO:0006974">
    <property type="term" value="P:DNA damage response"/>
    <property type="evidence" value="ECO:0007669"/>
    <property type="project" value="TreeGrafter"/>
</dbReference>
<evidence type="ECO:0000256" key="1">
    <source>
        <dbReference type="PROSITE-ProRule" id="PRU00475"/>
    </source>
</evidence>
<evidence type="ECO:0000313" key="4">
    <source>
        <dbReference type="Proteomes" id="UP000694392"/>
    </source>
</evidence>
<organism evidence="3 4">
    <name type="scientific">Sphenodon punctatus</name>
    <name type="common">Tuatara</name>
    <name type="synonym">Hatteria punctata</name>
    <dbReference type="NCBI Taxonomy" id="8508"/>
    <lineage>
        <taxon>Eukaryota</taxon>
        <taxon>Metazoa</taxon>
        <taxon>Chordata</taxon>
        <taxon>Craniata</taxon>
        <taxon>Vertebrata</taxon>
        <taxon>Euteleostomi</taxon>
        <taxon>Lepidosauria</taxon>
        <taxon>Sphenodontia</taxon>
        <taxon>Sphenodontidae</taxon>
        <taxon>Sphenodon</taxon>
    </lineage>
</organism>
<dbReference type="PANTHER" id="PTHR46802:SF1">
    <property type="entry name" value="TYROSINE-PROTEIN KINASE BAZ1B"/>
    <property type="match status" value="1"/>
</dbReference>
<evidence type="ECO:0000259" key="2">
    <source>
        <dbReference type="PROSITE" id="PS51136"/>
    </source>
</evidence>
<reference evidence="3" key="1">
    <citation type="submission" date="2025-08" db="UniProtKB">
        <authorList>
            <consortium name="Ensembl"/>
        </authorList>
    </citation>
    <scope>IDENTIFICATION</scope>
</reference>
<dbReference type="InterPro" id="IPR047174">
    <property type="entry name" value="BAZ1B"/>
</dbReference>
<dbReference type="GO" id="GO:0090535">
    <property type="term" value="C:WICH complex"/>
    <property type="evidence" value="ECO:0007669"/>
    <property type="project" value="InterPro"/>
</dbReference>
<dbReference type="AlphaFoldDB" id="A0A8D0H0Q2"/>